<keyword evidence="6" id="KW-1185">Reference proteome</keyword>
<evidence type="ECO:0000313" key="3">
    <source>
        <dbReference type="EMBL" id="SEH43512.1"/>
    </source>
</evidence>
<dbReference type="EMBL" id="FNWT01000002">
    <property type="protein sequence ID" value="SEH43512.1"/>
    <property type="molecule type" value="Genomic_DNA"/>
</dbReference>
<dbReference type="AlphaFoldDB" id="A0A1H9P8B0"/>
<dbReference type="InterPro" id="IPR026870">
    <property type="entry name" value="Zinc_ribbon_dom"/>
</dbReference>
<proteinExistence type="predicted"/>
<reference evidence="4" key="1">
    <citation type="submission" date="2016-10" db="EMBL/GenBank/DDBJ databases">
        <authorList>
            <person name="de Groot N.N."/>
        </authorList>
    </citation>
    <scope>NUCLEOTIDE SEQUENCE [LARGE SCALE GENOMIC DNA]</scope>
    <source>
        <strain evidence="4">KHGC19</strain>
    </source>
</reference>
<organism evidence="4 5">
    <name type="scientific">Parafannyhessea umbonata</name>
    <dbReference type="NCBI Taxonomy" id="604330"/>
    <lineage>
        <taxon>Bacteria</taxon>
        <taxon>Bacillati</taxon>
        <taxon>Actinomycetota</taxon>
        <taxon>Coriobacteriia</taxon>
        <taxon>Coriobacteriales</taxon>
        <taxon>Atopobiaceae</taxon>
        <taxon>Parafannyhessea</taxon>
    </lineage>
</organism>
<protein>
    <submittedName>
        <fullName evidence="4">Zinc-ribbon domain-containing protein</fullName>
    </submittedName>
</protein>
<dbReference type="Proteomes" id="UP000199135">
    <property type="component" value="Unassembled WGS sequence"/>
</dbReference>
<dbReference type="RefSeq" id="WP_143327748.1">
    <property type="nucleotide sequence ID" value="NZ_FNWT01000002.1"/>
</dbReference>
<evidence type="ECO:0000313" key="5">
    <source>
        <dbReference type="Proteomes" id="UP000199128"/>
    </source>
</evidence>
<keyword evidence="1" id="KW-1133">Transmembrane helix</keyword>
<evidence type="ECO:0000259" key="2">
    <source>
        <dbReference type="Pfam" id="PF13240"/>
    </source>
</evidence>
<keyword evidence="1" id="KW-0812">Transmembrane</keyword>
<keyword evidence="1" id="KW-0472">Membrane</keyword>
<evidence type="ECO:0000313" key="4">
    <source>
        <dbReference type="EMBL" id="SER44301.1"/>
    </source>
</evidence>
<evidence type="ECO:0000313" key="6">
    <source>
        <dbReference type="Proteomes" id="UP000199135"/>
    </source>
</evidence>
<feature type="transmembrane region" description="Helical" evidence="1">
    <location>
        <begin position="44"/>
        <end position="62"/>
    </location>
</feature>
<dbReference type="Pfam" id="PF13240">
    <property type="entry name" value="Zn_Ribbon_1"/>
    <property type="match status" value="1"/>
</dbReference>
<accession>A0A1H9P8B0</accession>
<feature type="domain" description="Zinc-ribbon" evidence="2">
    <location>
        <begin position="3"/>
        <end position="24"/>
    </location>
</feature>
<reference evidence="5 6" key="2">
    <citation type="submission" date="2016-10" db="EMBL/GenBank/DDBJ databases">
        <authorList>
            <person name="Varghese N."/>
            <person name="Submissions S."/>
        </authorList>
    </citation>
    <scope>NUCLEOTIDE SEQUENCE [LARGE SCALE GENOMIC DNA]</scope>
    <source>
        <strain evidence="5">KHGC19</strain>
        <strain evidence="3 6">WCP15</strain>
    </source>
</reference>
<dbReference type="Proteomes" id="UP000199128">
    <property type="component" value="Unassembled WGS sequence"/>
</dbReference>
<dbReference type="EMBL" id="FOGP01000002">
    <property type="protein sequence ID" value="SER44301.1"/>
    <property type="molecule type" value="Genomic_DNA"/>
</dbReference>
<gene>
    <name evidence="4" type="ORF">SAMN05216446_0876</name>
    <name evidence="3" type="ORF">SAMN05216447_102156</name>
</gene>
<sequence>MICPACGQEIPESSSYCLHCGAPVLATRSRHRCPMSRIPRRQRMALLGVAGIAVLAAGMGTACAMRRHCQNKATGQRKRESLKNVQENLANSLSRIEIPQLESLPISDVSTVSAIIPEGLALLNMPDTPGLSDLSGMPGTLPSLVELHALAHELEAAARSRATAAARGAAKRALRSSFDRKVRRVRRLRDALVVLAQAVREDD</sequence>
<evidence type="ECO:0000256" key="1">
    <source>
        <dbReference type="SAM" id="Phobius"/>
    </source>
</evidence>
<name>A0A1H9P8B0_9ACTN</name>